<dbReference type="EnsemblPlants" id="EMT22937">
    <property type="protein sequence ID" value="EMT22937"/>
    <property type="gene ID" value="F775_10467"/>
</dbReference>
<accession>M8C7D7</accession>
<name>M8C7D7_AEGTA</name>
<reference evidence="1" key="1">
    <citation type="submission" date="2015-06" db="UniProtKB">
        <authorList>
            <consortium name="EnsemblPlants"/>
        </authorList>
    </citation>
    <scope>IDENTIFICATION</scope>
</reference>
<organism evidence="1">
    <name type="scientific">Aegilops tauschii</name>
    <name type="common">Tausch's goatgrass</name>
    <name type="synonym">Aegilops squarrosa</name>
    <dbReference type="NCBI Taxonomy" id="37682"/>
    <lineage>
        <taxon>Eukaryota</taxon>
        <taxon>Viridiplantae</taxon>
        <taxon>Streptophyta</taxon>
        <taxon>Embryophyta</taxon>
        <taxon>Tracheophyta</taxon>
        <taxon>Spermatophyta</taxon>
        <taxon>Magnoliopsida</taxon>
        <taxon>Liliopsida</taxon>
        <taxon>Poales</taxon>
        <taxon>Poaceae</taxon>
        <taxon>BOP clade</taxon>
        <taxon>Pooideae</taxon>
        <taxon>Triticodae</taxon>
        <taxon>Triticeae</taxon>
        <taxon>Triticinae</taxon>
        <taxon>Aegilops</taxon>
    </lineage>
</organism>
<dbReference type="AlphaFoldDB" id="M8C7D7"/>
<evidence type="ECO:0000313" key="1">
    <source>
        <dbReference type="EnsemblPlants" id="EMT22937"/>
    </source>
</evidence>
<sequence length="123" mass="13147">MDKSSDELYQRTVHGREETPDVVHLTHLTTPDSLLHLRLGFTSVASAPLSLKSSASALVARPLAALASLLGRGAFRSESNRMGELNIEDMVHVEEGWLRGQAADRQASGAAVLTLGLLNQAST</sequence>
<proteinExistence type="predicted"/>
<protein>
    <submittedName>
        <fullName evidence="1">Uncharacterized protein</fullName>
    </submittedName>
</protein>